<dbReference type="SMART" id="SM00490">
    <property type="entry name" value="HELICc"/>
    <property type="match status" value="1"/>
</dbReference>
<reference evidence="12" key="1">
    <citation type="journal article" date="2020" name="ISME J.">
        <title>Gammaproteobacteria mediating utilization of methyl-, sulfur- and petroleum organic compounds in deep ocean hydrothermal plumes.</title>
        <authorList>
            <person name="Zhou Z."/>
            <person name="Liu Y."/>
            <person name="Pan J."/>
            <person name="Cron B.R."/>
            <person name="Toner B.M."/>
            <person name="Anantharaman K."/>
            <person name="Breier J.A."/>
            <person name="Dick G.J."/>
            <person name="Li M."/>
        </authorList>
    </citation>
    <scope>NUCLEOTIDE SEQUENCE</scope>
    <source>
        <strain evidence="12">SZUA-1515</strain>
    </source>
</reference>
<dbReference type="InterPro" id="IPR027417">
    <property type="entry name" value="P-loop_NTPase"/>
</dbReference>
<dbReference type="SUPFAM" id="SSF52540">
    <property type="entry name" value="P-loop containing nucleoside triphosphate hydrolases"/>
    <property type="match status" value="1"/>
</dbReference>
<dbReference type="SMART" id="SM00487">
    <property type="entry name" value="DEXDc"/>
    <property type="match status" value="1"/>
</dbReference>
<protein>
    <submittedName>
        <fullName evidence="12">DEAD/DEAH box helicase</fullName>
    </submittedName>
</protein>
<evidence type="ECO:0000313" key="13">
    <source>
        <dbReference type="Proteomes" id="UP000608579"/>
    </source>
</evidence>
<dbReference type="PROSITE" id="PS51194">
    <property type="entry name" value="HELICASE_CTER"/>
    <property type="match status" value="1"/>
</dbReference>
<evidence type="ECO:0000256" key="6">
    <source>
        <dbReference type="ARBA" id="ARBA00023125"/>
    </source>
</evidence>
<evidence type="ECO:0000259" key="11">
    <source>
        <dbReference type="PROSITE" id="PS51194"/>
    </source>
</evidence>
<keyword evidence="1" id="KW-0547">Nucleotide-binding</keyword>
<proteinExistence type="inferred from homology"/>
<keyword evidence="2" id="KW-0227">DNA damage</keyword>
<comment type="caution">
    <text evidence="12">The sequence shown here is derived from an EMBL/GenBank/DDBJ whole genome shotgun (WGS) entry which is preliminary data.</text>
</comment>
<dbReference type="InterPro" id="IPR013701">
    <property type="entry name" value="Lhr-like_DEAD/DEAH_assoc"/>
</dbReference>
<evidence type="ECO:0000256" key="8">
    <source>
        <dbReference type="ARBA" id="ARBA00023235"/>
    </source>
</evidence>
<keyword evidence="5" id="KW-0067">ATP-binding</keyword>
<dbReference type="InterPro" id="IPR014001">
    <property type="entry name" value="Helicase_ATP-bd"/>
</dbReference>
<dbReference type="GO" id="GO:0006281">
    <property type="term" value="P:DNA repair"/>
    <property type="evidence" value="ECO:0007669"/>
    <property type="project" value="UniProtKB-KW"/>
</dbReference>
<dbReference type="Pfam" id="PF00271">
    <property type="entry name" value="Helicase_C"/>
    <property type="match status" value="1"/>
</dbReference>
<evidence type="ECO:0000256" key="2">
    <source>
        <dbReference type="ARBA" id="ARBA00022763"/>
    </source>
</evidence>
<dbReference type="GO" id="GO:0140097">
    <property type="term" value="F:catalytic activity, acting on DNA"/>
    <property type="evidence" value="ECO:0007669"/>
    <property type="project" value="UniProtKB-ARBA"/>
</dbReference>
<keyword evidence="4 12" id="KW-0347">Helicase</keyword>
<dbReference type="GO" id="GO:0004386">
    <property type="term" value="F:helicase activity"/>
    <property type="evidence" value="ECO:0007669"/>
    <property type="project" value="UniProtKB-KW"/>
</dbReference>
<dbReference type="InterPro" id="IPR011545">
    <property type="entry name" value="DEAD/DEAH_box_helicase_dom"/>
</dbReference>
<keyword evidence="6" id="KW-0238">DNA-binding</keyword>
<name>A0A833EA60_CALS0</name>
<dbReference type="PANTHER" id="PTHR47962:SF5">
    <property type="entry name" value="ATP-DEPENDENT HELICASE LHR-RELATED"/>
    <property type="match status" value="1"/>
</dbReference>
<dbReference type="GO" id="GO:0016887">
    <property type="term" value="F:ATP hydrolysis activity"/>
    <property type="evidence" value="ECO:0007669"/>
    <property type="project" value="TreeGrafter"/>
</dbReference>
<accession>A0A833EA60</accession>
<evidence type="ECO:0000313" key="12">
    <source>
        <dbReference type="EMBL" id="HIQ29400.1"/>
    </source>
</evidence>
<dbReference type="PANTHER" id="PTHR47962">
    <property type="entry name" value="ATP-DEPENDENT HELICASE LHR-RELATED-RELATED"/>
    <property type="match status" value="1"/>
</dbReference>
<dbReference type="InterPro" id="IPR052511">
    <property type="entry name" value="ATP-dep_Helicase"/>
</dbReference>
<dbReference type="AlphaFoldDB" id="A0A833EA60"/>
<dbReference type="Pfam" id="PF00270">
    <property type="entry name" value="DEAD"/>
    <property type="match status" value="1"/>
</dbReference>
<dbReference type="GO" id="GO:0005524">
    <property type="term" value="F:ATP binding"/>
    <property type="evidence" value="ECO:0007669"/>
    <property type="project" value="UniProtKB-KW"/>
</dbReference>
<evidence type="ECO:0000256" key="5">
    <source>
        <dbReference type="ARBA" id="ARBA00022840"/>
    </source>
</evidence>
<dbReference type="InterPro" id="IPR001650">
    <property type="entry name" value="Helicase_C-like"/>
</dbReference>
<dbReference type="Gene3D" id="3.40.50.300">
    <property type="entry name" value="P-loop containing nucleotide triphosphate hydrolases"/>
    <property type="match status" value="2"/>
</dbReference>
<gene>
    <name evidence="12" type="ORF">EYH45_02420</name>
</gene>
<feature type="domain" description="Helicase C-terminal" evidence="11">
    <location>
        <begin position="256"/>
        <end position="405"/>
    </location>
</feature>
<organism evidence="12 13">
    <name type="scientific">Caldiarchaeum subterraneum</name>
    <dbReference type="NCBI Taxonomy" id="311458"/>
    <lineage>
        <taxon>Archaea</taxon>
        <taxon>Nitrososphaerota</taxon>
        <taxon>Candidatus Caldarchaeales</taxon>
        <taxon>Candidatus Caldarchaeaceae</taxon>
        <taxon>Candidatus Caldarchaeum</taxon>
    </lineage>
</organism>
<dbReference type="EMBL" id="DQVM01000043">
    <property type="protein sequence ID" value="HIQ29400.1"/>
    <property type="molecule type" value="Genomic_DNA"/>
</dbReference>
<comment type="similarity">
    <text evidence="9">Belongs to the Lhr helicase family. Lhr-Core subfamily.</text>
</comment>
<dbReference type="Proteomes" id="UP000608579">
    <property type="component" value="Unassembled WGS sequence"/>
</dbReference>
<evidence type="ECO:0000256" key="7">
    <source>
        <dbReference type="ARBA" id="ARBA00023204"/>
    </source>
</evidence>
<keyword evidence="3" id="KW-0378">Hydrolase</keyword>
<dbReference type="InterPro" id="IPR017170">
    <property type="entry name" value="Lhr-like"/>
</dbReference>
<evidence type="ECO:0000256" key="3">
    <source>
        <dbReference type="ARBA" id="ARBA00022801"/>
    </source>
</evidence>
<dbReference type="InterPro" id="IPR045628">
    <property type="entry name" value="Lhr_WH_dom"/>
</dbReference>
<keyword evidence="7" id="KW-0234">DNA repair</keyword>
<dbReference type="PROSITE" id="PS51192">
    <property type="entry name" value="HELICASE_ATP_BIND_1"/>
    <property type="match status" value="1"/>
</dbReference>
<evidence type="ECO:0000256" key="9">
    <source>
        <dbReference type="ARBA" id="ARBA00093467"/>
    </source>
</evidence>
<dbReference type="Pfam" id="PF08494">
    <property type="entry name" value="DEAD_assoc"/>
    <property type="match status" value="1"/>
</dbReference>
<feature type="domain" description="Helicase ATP-binding" evidence="10">
    <location>
        <begin position="35"/>
        <end position="214"/>
    </location>
</feature>
<evidence type="ECO:0000259" key="10">
    <source>
        <dbReference type="PROSITE" id="PS51192"/>
    </source>
</evidence>
<evidence type="ECO:0000256" key="4">
    <source>
        <dbReference type="ARBA" id="ARBA00022806"/>
    </source>
</evidence>
<keyword evidence="8" id="KW-0413">Isomerase</keyword>
<dbReference type="Pfam" id="PF19306">
    <property type="entry name" value="WHD_Lhr"/>
    <property type="match status" value="1"/>
</dbReference>
<dbReference type="GO" id="GO:0003677">
    <property type="term" value="F:DNA binding"/>
    <property type="evidence" value="ECO:0007669"/>
    <property type="project" value="UniProtKB-KW"/>
</dbReference>
<dbReference type="PIRSF" id="PIRSF037307">
    <property type="entry name" value="Lhr-like_helic_prd"/>
    <property type="match status" value="1"/>
</dbReference>
<evidence type="ECO:0000256" key="1">
    <source>
        <dbReference type="ARBA" id="ARBA00022741"/>
    </source>
</evidence>
<sequence length="951" mass="107310">MLDESVEILNMLAKPVREAFLEKFKNLTEPQVKAIPLILEGWNLLLMAPTGTGKTEAALLPALNKIILSEQRRAGVKLLYITPLRALNRDLLERIEWWASRLDLSTAVRHGDTIPRERRMQTLTPPDILITTPETLQILLTARIFRNYLKSVQFVVVDEVHELAVDKRGAQLSIGLERLEELTKTSFQRIGLSATIGSPEEVAKFLVGEDRDYRIVQVPVSRNLSLSVEYPEPTSRDYELADHLSILPDVAARLSRIRQLVEEHESTLIFTNTRPLAEILTNRFRAWDENIPIGIHHGSLARSSRISTEHALKQGKLTGIVCTSSLEMGIDVGRIELCIQYNSPREVTRLVQRVGRSGHRIGGVAKGVIIVMDSDDALEALAIARKALNDEIEPARIPKRSYDVLMHQLAGLIIEKGEVKLEEALTLFKRSYCFTNTTLEDLRKIAGHMKEIGVANFIEEENKMIKPFKLNELYDYYFSNLSMIPEEKQYLVVNEATGEPVGVLDEEFVAEYGDPGTRFILMGKAWEIIATSGERIFVNPLENLEGAVPSWVGDEIPVSLQVATEVGEIRREYREALENNREEDVLEILSLRYNTNAKLLLKSLREVKEHVKQGIPVPTDKEILIEQSRDYVILHIHGGLRVNRTLSRVLGYELSKRVGAGIGVEQDPYRIILKSSYIDADMVVEALNNLQKDDWMGIVKKAVEVSGIFRRRLVHAARKMGVLSSRASILDISMRKLAEMLQGSVVYEEALNYTLFEDFDPHGAYGLLKRIYDGEIKVEVVNLDESLSPLAKLTLQRHEYDIDVIASDRIQRLVANAVRGRLNNEQITLICLTCFRYLEQKLVKELDTEPKCPECGSQHLGVLKAGPEKVYPLVSRRGRPSNRAEKQLLKEAKQTARLVEKYGKAAAFVLASKYITPSMAGEILEQESSLGTRLVELVIEAEKKALQSLFS</sequence>